<name>A0A2W1BKG8_HELAM</name>
<keyword evidence="1" id="KW-0812">Transmembrane</keyword>
<feature type="transmembrane region" description="Helical" evidence="1">
    <location>
        <begin position="75"/>
        <end position="98"/>
    </location>
</feature>
<evidence type="ECO:0000256" key="1">
    <source>
        <dbReference type="SAM" id="Phobius"/>
    </source>
</evidence>
<feature type="transmembrane region" description="Helical" evidence="1">
    <location>
        <begin position="267"/>
        <end position="285"/>
    </location>
</feature>
<feature type="transmembrane region" description="Helical" evidence="1">
    <location>
        <begin position="131"/>
        <end position="151"/>
    </location>
</feature>
<evidence type="ECO:0000313" key="2">
    <source>
        <dbReference type="EMBL" id="PZC73336.1"/>
    </source>
</evidence>
<feature type="transmembrane region" description="Helical" evidence="1">
    <location>
        <begin position="157"/>
        <end position="178"/>
    </location>
</feature>
<gene>
    <name evidence="2" type="primary">HaOG200860</name>
    <name evidence="2" type="ORF">B5X24_HaOG200860</name>
</gene>
<keyword evidence="1" id="KW-0472">Membrane</keyword>
<proteinExistence type="predicted"/>
<evidence type="ECO:0008006" key="4">
    <source>
        <dbReference type="Google" id="ProtNLM"/>
    </source>
</evidence>
<feature type="transmembrane region" description="Helical" evidence="1">
    <location>
        <begin position="41"/>
        <end position="60"/>
    </location>
</feature>
<feature type="transmembrane region" description="Helical" evidence="1">
    <location>
        <begin position="352"/>
        <end position="374"/>
    </location>
</feature>
<dbReference type="EMBL" id="KZ150111">
    <property type="protein sequence ID" value="PZC73336.1"/>
    <property type="molecule type" value="Genomic_DNA"/>
</dbReference>
<dbReference type="Proteomes" id="UP000249218">
    <property type="component" value="Unassembled WGS sequence"/>
</dbReference>
<protein>
    <recommendedName>
        <fullName evidence="4">Gustatory receptor</fullName>
    </recommendedName>
</protein>
<organism evidence="2 3">
    <name type="scientific">Helicoverpa armigera</name>
    <name type="common">Cotton bollworm</name>
    <name type="synonym">Heliothis armigera</name>
    <dbReference type="NCBI Taxonomy" id="29058"/>
    <lineage>
        <taxon>Eukaryota</taxon>
        <taxon>Metazoa</taxon>
        <taxon>Ecdysozoa</taxon>
        <taxon>Arthropoda</taxon>
        <taxon>Hexapoda</taxon>
        <taxon>Insecta</taxon>
        <taxon>Pterygota</taxon>
        <taxon>Neoptera</taxon>
        <taxon>Endopterygota</taxon>
        <taxon>Lepidoptera</taxon>
        <taxon>Glossata</taxon>
        <taxon>Ditrysia</taxon>
        <taxon>Noctuoidea</taxon>
        <taxon>Noctuidae</taxon>
        <taxon>Heliothinae</taxon>
        <taxon>Helicoverpa</taxon>
    </lineage>
</organism>
<evidence type="ECO:0000313" key="3">
    <source>
        <dbReference type="Proteomes" id="UP000249218"/>
    </source>
</evidence>
<keyword evidence="3" id="KW-1185">Reference proteome</keyword>
<dbReference type="AlphaFoldDB" id="A0A2W1BKG8"/>
<sequence length="375" mass="43787">MSINLVDKDVQSMLLPLNLMQYIAFCPKYCIKNNFISINSLFSNFISFCGLLIFLSSFLYRNTLIAQSLGHSFTVFMYITAYFDFVYYCCGYVMNFIVGIMQTKNSVNFVLTFQNIHRFLNNETYSRNFKVLNWIIVILTVVGQTTIFAYFNITVGLSHYFIYISFIITVFDFNIIYATRLLGILENKLLLWSNNVLDLREIGEIYDENYCRNMYLAYVDILKCYELHKVCFQEYICFYITETFLHSLICIQVSIEMCKMAASRGNISTIGTAILSTMSVLLWILKDLFWQLLFCRQCEKFYSSMENVPDYCTLILKTSCSESVRRLCKNVRRVHRARFSKLRVCSLFDAGAALQLSLMVLLADYTIVLLQFAFL</sequence>
<dbReference type="OrthoDB" id="7490805at2759"/>
<keyword evidence="1" id="KW-1133">Transmembrane helix</keyword>
<accession>A0A2W1BKG8</accession>
<reference evidence="2 3" key="1">
    <citation type="journal article" date="2017" name="BMC Biol.">
        <title>Genomic innovations, transcriptional plasticity and gene loss underlying the evolution and divergence of two highly polyphagous and invasive Helicoverpa pest species.</title>
        <authorList>
            <person name="Pearce S.L."/>
            <person name="Clarke D.F."/>
            <person name="East P.D."/>
            <person name="Elfekih S."/>
            <person name="Gordon K.H."/>
            <person name="Jermiin L.S."/>
            <person name="McGaughran A."/>
            <person name="Oakeshott J.G."/>
            <person name="Papanikolaou A."/>
            <person name="Perera O.P."/>
            <person name="Rane R.V."/>
            <person name="Richards S."/>
            <person name="Tay W.T."/>
            <person name="Walsh T.K."/>
            <person name="Anderson A."/>
            <person name="Anderson C.J."/>
            <person name="Asgari S."/>
            <person name="Board P.G."/>
            <person name="Bretschneider A."/>
            <person name="Campbell P.M."/>
            <person name="Chertemps T."/>
            <person name="Christeller J.T."/>
            <person name="Coppin C.W."/>
            <person name="Downes S.J."/>
            <person name="Duan G."/>
            <person name="Farnsworth C.A."/>
            <person name="Good R.T."/>
            <person name="Han L.B."/>
            <person name="Han Y.C."/>
            <person name="Hatje K."/>
            <person name="Horne I."/>
            <person name="Huang Y.P."/>
            <person name="Hughes D.S."/>
            <person name="Jacquin-Joly E."/>
            <person name="James W."/>
            <person name="Jhangiani S."/>
            <person name="Kollmar M."/>
            <person name="Kuwar S.S."/>
            <person name="Li S."/>
            <person name="Liu N.Y."/>
            <person name="Maibeche M.T."/>
            <person name="Miller J.R."/>
            <person name="Montagne N."/>
            <person name="Perry T."/>
            <person name="Qu J."/>
            <person name="Song S.V."/>
            <person name="Sutton G.G."/>
            <person name="Vogel H."/>
            <person name="Walenz B.P."/>
            <person name="Xu W."/>
            <person name="Zhang H.J."/>
            <person name="Zou Z."/>
            <person name="Batterham P."/>
            <person name="Edwards O.R."/>
            <person name="Feyereisen R."/>
            <person name="Gibbs R.A."/>
            <person name="Heckel D.G."/>
            <person name="McGrath A."/>
            <person name="Robin C."/>
            <person name="Scherer S.E."/>
            <person name="Worley K.C."/>
            <person name="Wu Y.D."/>
        </authorList>
    </citation>
    <scope>NUCLEOTIDE SEQUENCE [LARGE SCALE GENOMIC DNA]</scope>
    <source>
        <strain evidence="2">Harm_GR_Male_#8</strain>
        <tissue evidence="2">Whole organism</tissue>
    </source>
</reference>